<feature type="region of interest" description="Disordered" evidence="1">
    <location>
        <begin position="1"/>
        <end position="46"/>
    </location>
</feature>
<accession>A0ABD2GVM2</accession>
<gene>
    <name evidence="2" type="ORF">OYC64_010280</name>
</gene>
<reference evidence="2 3" key="1">
    <citation type="journal article" date="2022" name="G3 (Bethesda)">
        <title>Evaluating Illumina-, Nanopore-, and PacBio-based genome assembly strategies with the bald notothen, Trematomus borchgrevinki.</title>
        <authorList>
            <person name="Rayamajhi N."/>
            <person name="Cheng C.C."/>
            <person name="Catchen J.M."/>
        </authorList>
    </citation>
    <scope>NUCLEOTIDE SEQUENCE [LARGE SCALE GENOMIC DNA]</scope>
    <source>
        <strain evidence="2">AGRC-2024</strain>
    </source>
</reference>
<feature type="compositionally biased region" description="Basic residues" evidence="1">
    <location>
        <begin position="105"/>
        <end position="115"/>
    </location>
</feature>
<comment type="caution">
    <text evidence="2">The sequence shown here is derived from an EMBL/GenBank/DDBJ whole genome shotgun (WGS) entry which is preliminary data.</text>
</comment>
<dbReference type="AlphaFoldDB" id="A0ABD2GVM2"/>
<feature type="region of interest" description="Disordered" evidence="1">
    <location>
        <begin position="77"/>
        <end position="145"/>
    </location>
</feature>
<proteinExistence type="predicted"/>
<sequence>MSNSDDSDHEPLSKDLDPGSDVPLEVASNSSNRQRMSARLASRSGSCTAEADFLIARLQQQGISSAPGLPLSQLRELSDQVSGAVPQTMPAVPVSSPERSGQGRGRSRGGRRTRKSSPPGARPSKKSTPSQAHQPGSIANQPLTDGSLASSLQSLASSMLSIDARLQFMENVSAGASTSSAIRAVLPASVPPGFMPGQVFPHPQVVAPSHSLTSALSAPPSGRPYISQAANISSWLGLKILEGKDINLISLSLSRYTRSE</sequence>
<protein>
    <submittedName>
        <fullName evidence="2">Uncharacterized protein</fullName>
    </submittedName>
</protein>
<dbReference type="EMBL" id="JBIYXZ010002074">
    <property type="protein sequence ID" value="KAL3058064.1"/>
    <property type="molecule type" value="Genomic_DNA"/>
</dbReference>
<evidence type="ECO:0000313" key="3">
    <source>
        <dbReference type="Proteomes" id="UP001619887"/>
    </source>
</evidence>
<name>A0ABD2GVM2_PAGBO</name>
<feature type="compositionally biased region" description="Polar residues" evidence="1">
    <location>
        <begin position="126"/>
        <end position="144"/>
    </location>
</feature>
<evidence type="ECO:0000256" key="1">
    <source>
        <dbReference type="SAM" id="MobiDB-lite"/>
    </source>
</evidence>
<dbReference type="Proteomes" id="UP001619887">
    <property type="component" value="Unassembled WGS sequence"/>
</dbReference>
<keyword evidence="3" id="KW-1185">Reference proteome</keyword>
<evidence type="ECO:0000313" key="2">
    <source>
        <dbReference type="EMBL" id="KAL3058064.1"/>
    </source>
</evidence>
<organism evidence="2 3">
    <name type="scientific">Pagothenia borchgrevinki</name>
    <name type="common">Bald rockcod</name>
    <name type="synonym">Trematomus borchgrevinki</name>
    <dbReference type="NCBI Taxonomy" id="8213"/>
    <lineage>
        <taxon>Eukaryota</taxon>
        <taxon>Metazoa</taxon>
        <taxon>Chordata</taxon>
        <taxon>Craniata</taxon>
        <taxon>Vertebrata</taxon>
        <taxon>Euteleostomi</taxon>
        <taxon>Actinopterygii</taxon>
        <taxon>Neopterygii</taxon>
        <taxon>Teleostei</taxon>
        <taxon>Neoteleostei</taxon>
        <taxon>Acanthomorphata</taxon>
        <taxon>Eupercaria</taxon>
        <taxon>Perciformes</taxon>
        <taxon>Notothenioidei</taxon>
        <taxon>Nototheniidae</taxon>
        <taxon>Pagothenia</taxon>
    </lineage>
</organism>
<reference evidence="2 3" key="2">
    <citation type="journal article" date="2024" name="G3 (Bethesda)">
        <title>The genome of the cryopelagic Antarctic bald notothen, Trematomus borchgrevinki.</title>
        <authorList>
            <person name="Rayamajhi N."/>
            <person name="Rivera-Colon A.G."/>
            <person name="Minhas B.F."/>
            <person name="Cheng C.C."/>
            <person name="Catchen J.M."/>
        </authorList>
    </citation>
    <scope>NUCLEOTIDE SEQUENCE [LARGE SCALE GENOMIC DNA]</scope>
    <source>
        <strain evidence="2">AGRC-2024</strain>
    </source>
</reference>